<dbReference type="SUPFAM" id="SSF56091">
    <property type="entry name" value="DNA ligase/mRNA capping enzyme, catalytic domain"/>
    <property type="match status" value="1"/>
</dbReference>
<dbReference type="Gene3D" id="3.40.50.150">
    <property type="entry name" value="Vaccinia Virus protein VP39"/>
    <property type="match status" value="1"/>
</dbReference>
<comment type="catalytic activity">
    <reaction evidence="14">
        <text>a 5'-end triphospho-ribonucleoside in mRNA + H2O = a 5'-end diphospho-ribonucleoside in mRNA + phosphate + H(+)</text>
        <dbReference type="Rhea" id="RHEA:67004"/>
        <dbReference type="Rhea" id="RHEA-COMP:17164"/>
        <dbReference type="Rhea" id="RHEA-COMP:17165"/>
        <dbReference type="ChEBI" id="CHEBI:15377"/>
        <dbReference type="ChEBI" id="CHEBI:15378"/>
        <dbReference type="ChEBI" id="CHEBI:43474"/>
        <dbReference type="ChEBI" id="CHEBI:167616"/>
        <dbReference type="ChEBI" id="CHEBI:167618"/>
        <dbReference type="EC" id="3.6.1.74"/>
    </reaction>
    <physiologicalReaction direction="left-to-right" evidence="14">
        <dbReference type="Rhea" id="RHEA:67005"/>
    </physiologicalReaction>
</comment>
<dbReference type="InterPro" id="IPR029063">
    <property type="entry name" value="SAM-dependent_MTases_sf"/>
</dbReference>
<evidence type="ECO:0000256" key="4">
    <source>
        <dbReference type="ARBA" id="ARBA00022664"/>
    </source>
</evidence>
<keyword evidence="5" id="KW-0808">Transferase</keyword>
<sequence>MDIPKRIFDILVDRTENAMKDSQLELEARIVPGHNKEKALNRVGFDRVLRYLSKTKSVYEPEHTVLDVTRGMFRVSLTDENRIAEQCSMWNKRSLIQMYESSQDSIIAVRKEPVQKPIDVSEYNILISLKRETNQQDPTEALKYLSSPNRPMTFRLKKRYSFVSSDGSYRIDCTAVKSASSTKIDDLASADEMFEIEVELLDGETVASKNPLSRANAETIAKGMLNTLSEILVVLRDTHSMTLITSTERSKVINEYSKLTSWRSTQGPKPVTLERGNLLPETVDNFSIRDDGPVGLYTATDKADGNRYLMFINSQGKGYLIDDSRNVIPTDISVPGAANSLLDGEYVRKSRLETSINLFLVFDVYFSRGKDLRSLPLVDFDNPDTETRLRSMRKDGDIGAPLSNLRNPEIRLKEFVPLSKAEQLYKRYDGTTGPEYNIDGLILTPAKLSVFQERPDEPPTKKSGTWTRVYKWKPPKDNSVDFEVQFDKTSQGDMAVYSGKMKARLKVGMQVAEGNDPYEILSGALLEQDYRRRTFEAPDYKMRVMSNPDSAGSGMYIHNGRELPRCLQPPNDTIYDGSIVEFTWDETNGVWSPLRVRHDKDSPNDIDTALSVWRSIAFPVQIQDIVDPDRVTDAGAGSKDMIYFDEVTAGDGAATDAMRRFHRTWIIDRMMFRMGAAFVRSMRPPSSTSDDLRIIDMACGRGADIRSWMRNGYDVVVGLDLLEDNLMGTAKTAAYARLAKIRDKLKDQGMRYSFVPMDVSKPVGPEAVEEISNPSLKKIGQTLWRTKKGKSDPRLIPYDGLALKPFDVVSCQFALHYFFESRLSLETFLDNVASNLDSGGIFIGTCMDGMAVDEEFTKRESELQSDNVTMEAFSESGSLVWRIEKRYNGRYDPVEGDEDEEIFGKPIGVYMETINKVNQEYLVHFPTLVTALEQRGMRLLNVKELDQYGIDKSSGLFGSVYNSTSWEEVERDVENPYEASIAKMIKEMSPDLKTFSFMNRYFVFTKI</sequence>
<dbReference type="GO" id="GO:0005524">
    <property type="term" value="F:ATP binding"/>
    <property type="evidence" value="ECO:0007669"/>
    <property type="project" value="InterPro"/>
</dbReference>
<keyword evidence="10" id="KW-0694">RNA-binding</keyword>
<dbReference type="UniPathway" id="UPA00922"/>
<evidence type="ECO:0000256" key="10">
    <source>
        <dbReference type="ARBA" id="ARBA00022884"/>
    </source>
</evidence>
<dbReference type="GO" id="GO:0140818">
    <property type="term" value="F:mRNA 5'-triphosphate monophosphatase activity"/>
    <property type="evidence" value="ECO:0007669"/>
    <property type="project" value="UniProtKB-EC"/>
</dbReference>
<dbReference type="InterPro" id="IPR037009">
    <property type="entry name" value="mRNA_triPase_Cet1_sf"/>
</dbReference>
<dbReference type="SUPFAM" id="SSF50249">
    <property type="entry name" value="Nucleic acid-binding proteins"/>
    <property type="match status" value="1"/>
</dbReference>
<keyword evidence="7" id="KW-0548">Nucleotidyltransferase</keyword>
<name>A0A2P0VMR0_9VIRU</name>
<keyword evidence="17" id="KW-1185">Reference proteome</keyword>
<dbReference type="GO" id="GO:0003723">
    <property type="term" value="F:RNA binding"/>
    <property type="evidence" value="ECO:0007669"/>
    <property type="project" value="UniProtKB-KW"/>
</dbReference>
<feature type="domain" description="MRNA cap 0 methyltransferase" evidence="15">
    <location>
        <begin position="654"/>
        <end position="1007"/>
    </location>
</feature>
<dbReference type="Gene3D" id="3.30.470.30">
    <property type="entry name" value="DNA ligase/mRNA capping enzyme"/>
    <property type="match status" value="1"/>
</dbReference>
<dbReference type="EMBL" id="KY322437">
    <property type="protein sequence ID" value="AUF82182.1"/>
    <property type="molecule type" value="Genomic_DNA"/>
</dbReference>
<evidence type="ECO:0000256" key="1">
    <source>
        <dbReference type="ARBA" id="ARBA00005129"/>
    </source>
</evidence>
<evidence type="ECO:0000256" key="5">
    <source>
        <dbReference type="ARBA" id="ARBA00022679"/>
    </source>
</evidence>
<evidence type="ECO:0000256" key="9">
    <source>
        <dbReference type="ARBA" id="ARBA00022801"/>
    </source>
</evidence>
<keyword evidence="3" id="KW-0489">Methyltransferase</keyword>
<comment type="similarity">
    <text evidence="2">In the N-terminal section; belongs to the dsDNA virus mRNA guanylyltransferase family.</text>
</comment>
<evidence type="ECO:0000256" key="13">
    <source>
        <dbReference type="ARBA" id="ARBA00044679"/>
    </source>
</evidence>
<dbReference type="Gene3D" id="2.40.50.140">
    <property type="entry name" value="Nucleic acid-binding proteins"/>
    <property type="match status" value="1"/>
</dbReference>
<dbReference type="Pfam" id="PF03919">
    <property type="entry name" value="mRNA_cap_C"/>
    <property type="match status" value="1"/>
</dbReference>
<dbReference type="Pfam" id="PF01331">
    <property type="entry name" value="mRNA_cap_enzyme"/>
    <property type="match status" value="1"/>
</dbReference>
<proteinExistence type="inferred from homology"/>
<evidence type="ECO:0000313" key="17">
    <source>
        <dbReference type="Proteomes" id="UP000244773"/>
    </source>
</evidence>
<evidence type="ECO:0000256" key="11">
    <source>
        <dbReference type="ARBA" id="ARBA00023042"/>
    </source>
</evidence>
<evidence type="ECO:0000256" key="6">
    <source>
        <dbReference type="ARBA" id="ARBA00022691"/>
    </source>
</evidence>
<keyword evidence="12" id="KW-0342">GTP-binding</keyword>
<evidence type="ECO:0000256" key="14">
    <source>
        <dbReference type="ARBA" id="ARBA00047740"/>
    </source>
</evidence>
<keyword evidence="9" id="KW-0378">Hydrolase</keyword>
<evidence type="ECO:0000313" key="16">
    <source>
        <dbReference type="EMBL" id="AUF82182.1"/>
    </source>
</evidence>
<dbReference type="InterPro" id="IPR039753">
    <property type="entry name" value="RG7MT1"/>
</dbReference>
<dbReference type="GO" id="GO:0004482">
    <property type="term" value="F:mRNA 5'-cap (guanine-N7-)-methyltransferase activity"/>
    <property type="evidence" value="ECO:0007669"/>
    <property type="project" value="InterPro"/>
</dbReference>
<evidence type="ECO:0000256" key="8">
    <source>
        <dbReference type="ARBA" id="ARBA00022741"/>
    </source>
</evidence>
<dbReference type="GO" id="GO:0004484">
    <property type="term" value="F:mRNA guanylyltransferase activity"/>
    <property type="evidence" value="ECO:0007669"/>
    <property type="project" value="UniProtKB-EC"/>
</dbReference>
<keyword evidence="11" id="KW-0506">mRNA capping</keyword>
<keyword evidence="6" id="KW-0949">S-adenosyl-L-methionine</keyword>
<dbReference type="PANTHER" id="PTHR12189">
    <property type="entry name" value="MRNA GUANINE-7- METHYLTRANSFERASE"/>
    <property type="match status" value="1"/>
</dbReference>
<dbReference type="Gene3D" id="3.20.100.10">
    <property type="entry name" value="mRNA triphosphatase Cet1-like"/>
    <property type="match status" value="1"/>
</dbReference>
<dbReference type="PROSITE" id="PS51562">
    <property type="entry name" value="RNA_CAP0_MT"/>
    <property type="match status" value="1"/>
</dbReference>
<accession>A0A2P0VMR0</accession>
<dbReference type="Pfam" id="PF03291">
    <property type="entry name" value="mRNA_G-N7_MeTrfase"/>
    <property type="match status" value="1"/>
</dbReference>
<dbReference type="SUPFAM" id="SSF55154">
    <property type="entry name" value="CYTH-like phosphatases"/>
    <property type="match status" value="1"/>
</dbReference>
<dbReference type="InterPro" id="IPR004971">
    <property type="entry name" value="mRNA_G-N7_MeTrfase_dom"/>
</dbReference>
<evidence type="ECO:0000259" key="15">
    <source>
        <dbReference type="PROSITE" id="PS51562"/>
    </source>
</evidence>
<gene>
    <name evidence="16" type="ORF">TetV_090</name>
</gene>
<dbReference type="InterPro" id="IPR001339">
    <property type="entry name" value="mRNA_cap_enzyme_adenylation"/>
</dbReference>
<dbReference type="InterPro" id="IPR033469">
    <property type="entry name" value="CYTH-like_dom_sf"/>
</dbReference>
<organism evidence="16">
    <name type="scientific">Tetraselmis virus 1</name>
    <dbReference type="NCBI Taxonomy" id="2060617"/>
    <lineage>
        <taxon>Viruses</taxon>
        <taxon>Varidnaviria</taxon>
        <taxon>Bamfordvirae</taxon>
        <taxon>Nucleocytoviricota</taxon>
        <taxon>Megaviricetes</taxon>
        <taxon>Imitervirales</taxon>
        <taxon>Allomimiviridae</taxon>
        <taxon>Oceanusvirus</taxon>
        <taxon>Oceanusvirus kaneohense</taxon>
    </lineage>
</organism>
<keyword evidence="4" id="KW-0507">mRNA processing</keyword>
<evidence type="ECO:0000256" key="3">
    <source>
        <dbReference type="ARBA" id="ARBA00022603"/>
    </source>
</evidence>
<evidence type="ECO:0000256" key="2">
    <source>
        <dbReference type="ARBA" id="ARBA00008556"/>
    </source>
</evidence>
<dbReference type="InterPro" id="IPR013846">
    <property type="entry name" value="mRNA_cap_enzyme_C"/>
</dbReference>
<evidence type="ECO:0000256" key="7">
    <source>
        <dbReference type="ARBA" id="ARBA00022695"/>
    </source>
</evidence>
<dbReference type="Proteomes" id="UP000244773">
    <property type="component" value="Segment"/>
</dbReference>
<dbReference type="InterPro" id="IPR012340">
    <property type="entry name" value="NA-bd_OB-fold"/>
</dbReference>
<dbReference type="GO" id="GO:0004651">
    <property type="term" value="F:polynucleotide 5'-phosphatase activity"/>
    <property type="evidence" value="ECO:0007669"/>
    <property type="project" value="InterPro"/>
</dbReference>
<dbReference type="PANTHER" id="PTHR12189:SF2">
    <property type="entry name" value="MRNA CAP GUANINE-N7 METHYLTRANSFERASE"/>
    <property type="match status" value="1"/>
</dbReference>
<protein>
    <submittedName>
        <fullName evidence="16">mRNA capping enzyme</fullName>
    </submittedName>
</protein>
<reference evidence="16" key="1">
    <citation type="journal article" date="2018" name="Virology">
        <title>A giant virus infecting green algae encodes key fermentation genes.</title>
        <authorList>
            <person name="Schvarcz C.R."/>
            <person name="Steward G.F."/>
        </authorList>
    </citation>
    <scope>NUCLEOTIDE SEQUENCE [LARGE SCALE GENOMIC DNA]</scope>
</reference>
<keyword evidence="8" id="KW-0547">Nucleotide-binding</keyword>
<comment type="catalytic activity">
    <reaction evidence="13">
        <text>a 5'-end diphospho-ribonucleoside in mRNA + GTP + H(+) = a 5'-end (5'-triphosphoguanosine)-ribonucleoside in mRNA + diphosphate</text>
        <dbReference type="Rhea" id="RHEA:67012"/>
        <dbReference type="Rhea" id="RHEA-COMP:17165"/>
        <dbReference type="Rhea" id="RHEA-COMP:17166"/>
        <dbReference type="ChEBI" id="CHEBI:15378"/>
        <dbReference type="ChEBI" id="CHEBI:33019"/>
        <dbReference type="ChEBI" id="CHEBI:37565"/>
        <dbReference type="ChEBI" id="CHEBI:167616"/>
        <dbReference type="ChEBI" id="CHEBI:167617"/>
        <dbReference type="EC" id="2.7.7.50"/>
    </reaction>
</comment>
<dbReference type="GO" id="GO:0005525">
    <property type="term" value="F:GTP binding"/>
    <property type="evidence" value="ECO:0007669"/>
    <property type="project" value="UniProtKB-KW"/>
</dbReference>
<evidence type="ECO:0000256" key="12">
    <source>
        <dbReference type="ARBA" id="ARBA00023134"/>
    </source>
</evidence>
<dbReference type="SUPFAM" id="SSF53335">
    <property type="entry name" value="S-adenosyl-L-methionine-dependent methyltransferases"/>
    <property type="match status" value="1"/>
</dbReference>
<comment type="pathway">
    <text evidence="1">mRNA processing; mRNA capping.</text>
</comment>